<keyword evidence="2" id="KW-0548">Nucleotidyltransferase</keyword>
<organism evidence="2 3">
    <name type="scientific">Lasius niger</name>
    <name type="common">Black garden ant</name>
    <dbReference type="NCBI Taxonomy" id="67767"/>
    <lineage>
        <taxon>Eukaryota</taxon>
        <taxon>Metazoa</taxon>
        <taxon>Ecdysozoa</taxon>
        <taxon>Arthropoda</taxon>
        <taxon>Hexapoda</taxon>
        <taxon>Insecta</taxon>
        <taxon>Pterygota</taxon>
        <taxon>Neoptera</taxon>
        <taxon>Endopterygota</taxon>
        <taxon>Hymenoptera</taxon>
        <taxon>Apocrita</taxon>
        <taxon>Aculeata</taxon>
        <taxon>Formicoidea</taxon>
        <taxon>Formicidae</taxon>
        <taxon>Formicinae</taxon>
        <taxon>Lasius</taxon>
        <taxon>Lasius</taxon>
    </lineage>
</organism>
<reference evidence="2 3" key="1">
    <citation type="submission" date="2015-04" db="EMBL/GenBank/DDBJ databases">
        <title>Lasius niger genome sequencing.</title>
        <authorList>
            <person name="Konorov E.A."/>
            <person name="Nikitin M.A."/>
            <person name="Kirill M.V."/>
            <person name="Chang P."/>
        </authorList>
    </citation>
    <scope>NUCLEOTIDE SEQUENCE [LARGE SCALE GENOMIC DNA]</scope>
    <source>
        <tissue evidence="2">Whole</tissue>
    </source>
</reference>
<protein>
    <submittedName>
        <fullName evidence="2">Reverse transcriptase</fullName>
    </submittedName>
</protein>
<sequence>MECENFNNAEKIQSSQLFKSLTEEAGMGKTGSGTKKRAAQDNSKLTKPRKTSLSGGLTNALTHPPSTSEHHSIGPSDAARVIKYNKNDAGPFRAIVSLKVQDKDRIPPLDMEVMKSLIKMGVNFSLLERTGRFKWSITFLNSSDANNAITNRFVQESNYLIEVPWYMVYRKVVRGISTDVTNEEIWEELKVSNTMLTFDKEDIFRLKVKSYVNGVANYVDSTSVRLSLRSSFIPASVFMWRTRMPLAPYIPSIRQCHNCGQMSHSTKFCKNNAKCLTCGLDSHNDGSVCSNVWNCINCGGNHPSLSRDCPEIIVKKKTTELMATQNMDYNSAKRIVTQGFPGTALRNSNGNGHPQPNNVEFPILTRHKNDAQPSPMHLPTSNYGETWLKNDDRFLLRNFDTVKKGRADRRGGGVALFIKNGIGYKVVENIYSAERKLEVCAVKINLNYKPVN</sequence>
<gene>
    <name evidence="2" type="ORF">RF55_19514</name>
</gene>
<keyword evidence="2" id="KW-0808">Transferase</keyword>
<dbReference type="OrthoDB" id="7554938at2759"/>
<keyword evidence="2" id="KW-0695">RNA-directed DNA polymerase</keyword>
<dbReference type="EMBL" id="LBMM01019083">
    <property type="protein sequence ID" value="KMQ83626.1"/>
    <property type="molecule type" value="Genomic_DNA"/>
</dbReference>
<feature type="compositionally biased region" description="Polar residues" evidence="1">
    <location>
        <begin position="40"/>
        <end position="67"/>
    </location>
</feature>
<dbReference type="PaxDb" id="67767-A0A0J7K0F5"/>
<proteinExistence type="predicted"/>
<dbReference type="STRING" id="67767.A0A0J7K0F5"/>
<feature type="region of interest" description="Disordered" evidence="1">
    <location>
        <begin position="1"/>
        <end position="74"/>
    </location>
</feature>
<accession>A0A0J7K0F5</accession>
<name>A0A0J7K0F5_LASNI</name>
<comment type="caution">
    <text evidence="2">The sequence shown here is derived from an EMBL/GenBank/DDBJ whole genome shotgun (WGS) entry which is preliminary data.</text>
</comment>
<dbReference type="AlphaFoldDB" id="A0A0J7K0F5"/>
<keyword evidence="3" id="KW-1185">Reference proteome</keyword>
<evidence type="ECO:0000313" key="3">
    <source>
        <dbReference type="Proteomes" id="UP000036403"/>
    </source>
</evidence>
<feature type="compositionally biased region" description="Polar residues" evidence="1">
    <location>
        <begin position="1"/>
        <end position="19"/>
    </location>
</feature>
<evidence type="ECO:0000256" key="1">
    <source>
        <dbReference type="SAM" id="MobiDB-lite"/>
    </source>
</evidence>
<dbReference type="Proteomes" id="UP000036403">
    <property type="component" value="Unassembled WGS sequence"/>
</dbReference>
<evidence type="ECO:0000313" key="2">
    <source>
        <dbReference type="EMBL" id="KMQ83626.1"/>
    </source>
</evidence>
<dbReference type="GO" id="GO:0003964">
    <property type="term" value="F:RNA-directed DNA polymerase activity"/>
    <property type="evidence" value="ECO:0007669"/>
    <property type="project" value="UniProtKB-KW"/>
</dbReference>